<dbReference type="InterPro" id="IPR007110">
    <property type="entry name" value="Ig-like_dom"/>
</dbReference>
<dbReference type="FunFam" id="2.60.40.10:FF:000076">
    <property type="entry name" value="Leucine-rich repeat and Ig domain-containing 4"/>
    <property type="match status" value="1"/>
</dbReference>
<dbReference type="InterPro" id="IPR036179">
    <property type="entry name" value="Ig-like_dom_sf"/>
</dbReference>
<evidence type="ECO:0000313" key="15">
    <source>
        <dbReference type="Proteomes" id="UP001479290"/>
    </source>
</evidence>
<feature type="domain" description="Ig-like" evidence="13">
    <location>
        <begin position="2068"/>
        <end position="2153"/>
    </location>
</feature>
<keyword evidence="15" id="KW-1185">Reference proteome</keyword>
<dbReference type="FunFam" id="2.60.40.10:FF:000032">
    <property type="entry name" value="palladin isoform X1"/>
    <property type="match status" value="1"/>
</dbReference>
<keyword evidence="6" id="KW-1133">Transmembrane helix</keyword>
<dbReference type="InterPro" id="IPR003591">
    <property type="entry name" value="Leu-rich_rpt_typical-subtyp"/>
</dbReference>
<dbReference type="Pfam" id="PF13927">
    <property type="entry name" value="Ig_3"/>
    <property type="match status" value="5"/>
</dbReference>
<feature type="signal peptide" evidence="12">
    <location>
        <begin position="1"/>
        <end position="25"/>
    </location>
</feature>
<evidence type="ECO:0000256" key="5">
    <source>
        <dbReference type="ARBA" id="ARBA00022737"/>
    </source>
</evidence>
<feature type="compositionally biased region" description="Basic residues" evidence="11">
    <location>
        <begin position="1059"/>
        <end position="1075"/>
    </location>
</feature>
<comment type="caution">
    <text evidence="14">The sequence shown here is derived from an EMBL/GenBank/DDBJ whole genome shotgun (WGS) entry which is preliminary data.</text>
</comment>
<evidence type="ECO:0000256" key="9">
    <source>
        <dbReference type="ARBA" id="ARBA00023180"/>
    </source>
</evidence>
<protein>
    <recommendedName>
        <fullName evidence="13">Ig-like domain-containing protein</fullName>
    </recommendedName>
</protein>
<feature type="domain" description="Ig-like" evidence="13">
    <location>
        <begin position="556"/>
        <end position="660"/>
    </location>
</feature>
<feature type="domain" description="Ig-like" evidence="13">
    <location>
        <begin position="2264"/>
        <end position="2352"/>
    </location>
</feature>
<evidence type="ECO:0000256" key="3">
    <source>
        <dbReference type="ARBA" id="ARBA00022692"/>
    </source>
</evidence>
<feature type="domain" description="Ig-like" evidence="13">
    <location>
        <begin position="2359"/>
        <end position="2444"/>
    </location>
</feature>
<feature type="domain" description="Ig-like" evidence="13">
    <location>
        <begin position="1867"/>
        <end position="1958"/>
    </location>
</feature>
<feature type="domain" description="Ig-like" evidence="13">
    <location>
        <begin position="1567"/>
        <end position="1656"/>
    </location>
</feature>
<feature type="region of interest" description="Disordered" evidence="11">
    <location>
        <begin position="1254"/>
        <end position="1296"/>
    </location>
</feature>
<keyword evidence="7" id="KW-0472">Membrane</keyword>
<feature type="domain" description="Ig-like" evidence="13">
    <location>
        <begin position="2162"/>
        <end position="2258"/>
    </location>
</feature>
<dbReference type="FunFam" id="2.60.40.10:FF:001306">
    <property type="entry name" value="Matrix remodeling associated 5"/>
    <property type="match status" value="1"/>
</dbReference>
<feature type="domain" description="Ig-like" evidence="13">
    <location>
        <begin position="483"/>
        <end position="555"/>
    </location>
</feature>
<evidence type="ECO:0000256" key="4">
    <source>
        <dbReference type="ARBA" id="ARBA00022729"/>
    </source>
</evidence>
<comment type="subcellular location">
    <subcellularLocation>
        <location evidence="1">Membrane</location>
        <topology evidence="1">Single-pass membrane protein</topology>
    </subcellularLocation>
</comment>
<keyword evidence="8" id="KW-1015">Disulfide bond</keyword>
<dbReference type="SMART" id="SM00082">
    <property type="entry name" value="LRRCT"/>
    <property type="match status" value="1"/>
</dbReference>
<evidence type="ECO:0000256" key="2">
    <source>
        <dbReference type="ARBA" id="ARBA00022614"/>
    </source>
</evidence>
<sequence length="2549" mass="281426">MKMGRFYAQVLMMLLLVALPVVVRCCPRPCACQQPAEVHCTFRSLLTVPAGVPKQVERMNLGFNTINRITYTSFAGLRKLELLLMHGNDVHQIPDGTFGDLISLQMLKLSYNKLKVISRQTLMGLWSLTRLHLDHNRLEFIHPDAFQGLTSLRLLQLEGNQLQQLHPATFSTFSILGHFPVSTLKHLYLSDNILTTLSQRMLAGMPYLENLSLHGNPWTCDCRMRWFKEWNKNSPGVLKCKKDKAYLDGQLCPMCFSPKHLKKKQLQELEKPTCNSPIIRTSHRAISPEDTESDLLTMDEFRQPLGNISLGLSDEHGHQVDLECLVTEPRELTTIGWDYVNQFQISANVTLTLDLKCAIDRSSYERLWRLIAYYSDVPAHLRKEIMLSKEPYTSFRYRQDVERDALYYTGVKANIAADPPWLMQSSMDLQLNRLQSTSKSVRIILSTHLTEVIEKESIRQQSRGWVIIESRNDTRTMQAAVVGSPAKINCAIHSSGNESVKWMLPDGSTLKTPYSNVDNMLSASSGGVLEIKSLDHSDSGVYYCIAQVSDDLTILPFRLTVEESSSPPPGGEGVTEPVTGFTGGPFSLPCVATGSPDADIHWILPDGSIVNKWINISRIFVASNGTLIIRHSQLSDNGYYKCVAGNQHGMDTLATKVIITRPPGMPPLRKYSSSPQPAEGVSTKIKVLVTNDVESSGDNDPEDFSKKALPTQVDFPNRRRIPSIGIRGGHPSRNSWRRPATPRRRISTPVVDRINTVESRRRINMSNNQIDPKHWANILAKVRSAGTSSKTTTPNYVQTSRNKIQESEAAYTMQSEITNKIEGSSTECTTKAPVKEALYSVTISQIPIEATEYNLDIRALDSEDARHVIYQIAAPETDPNSDLFTVSKYITQPTVGPQMTRFTVGDSEVADGVAGSTVWSTTSYGTHLHENRSHTMDVTEAIQKSDGKDDVEYRVLQNPKHVGEVYQERMDHSLASTTAKTLTEPSTEAAVYSFTEILTTIKQGPQTLQKHITQEKQNVSEIPLLLTMTPTTKPTSGHKATFTNSLNSSTSRARNPSSLRRRNGGRRRKPNRIRTKTNSSKSSVYVTNVTPQPTSASAAEVTNEFSVVTKTTASSQTKIETSPWAKNAGAKMNTTVPLTDSQPESLDKMTHEENTDPLYSGRNHKTHKSLSQEKVSMTKDTHSSHAKPAKEKSTTTVLVSPSTFSSLGSEQEKATIEKEKESTLSPHIPNPSMKAAIHEWFTSTNTPAAKTFEETQQGNITRDPSSSLTSDDSHAQLEELPDASPDKTNSQYNPTETEKVLSYKELERRFPLRSFSSSSPSTQYEIIKKNSEIPHGSASATSRAFEGAQKSSQLPTGSPKIYPALVLATTKPIRLPTGSIHNRQDSGLFMTSWSPSENVNVSPITKENIIATTTTTTALIPPTAHTHILYLNTPTSASMLGEPDKANHIPDSDNGRVVTPGQENISKKELHRTYSRARLPVTQFPYQLASASEKTGSQELEENIYKKTTTKTPTTQPLHSTLTVSSKQQKLTGRPGVQGRGSFSAHYATSGGPQQRPTVVPEGRGRPQITSTNIRSVTAHAETDAYLPCVAVGKPSPFLSWTKVSTGASITQNTRVQRFEVSSNGTLIIHNVLPLDRGQYLCSVQNQYGEDKIVVNLIVLAEHPRVLQPRYREATAYLGETVEFDCQSQGHPQPRITWVLPDREMVHSSGPTDGTSEHMVSVLPNGTLHMKSVSHMDRGIYKCIASNAAGADTISVRLTITALPPIIQQPRHENVTLPEGSTAYLNCTARGAPPPAIGWITPDGMQLRPSQFINGRNLFVFPNGTLYVRSLAPTDTGRYECSVTNVVGTARRAIILTVRKSITFSRAKITFSSPQKTDVVYGGRFHLDCIVSGNPEPRIIWRTPSKKLVDAHYSYDQRIKVSVNGTLSIISVTEKDNGEYLCVARNKIGDDFVPFKVNILAKPAKIEQKTEADRKVMYGGNLKVDCVASGLPHPKIQWALPDGTMINSVVKSERNVGSRSRRYVVFDNGTLFFNEVGMHEEGDYTCYAENQVGKDEMKVHVKVVADVPMIANKTHDVIRVLYGESISLQCSAKGEPTPLILWFSPTNRAITSASDKYFIHSNGTLVIQKVQRFDGGNYICIARNSAGQDRKVTRVEILVSPPAINGLIGTINSMKVSSVKDQRKLIDCETTGTPVPRVMWVLPDNVVLPAPYYGSRMTVHRNGTLDIRSVRMTDSGQLACVARNEGGETRLIVQLDVTDILEKPKLKSPKMESLLLTVGRTINLNCSVEGSPTPQLTWILLNGSPLLSGAQFSKFLHKSDGTLVISNPALSEAGTYRCLGRNAAGLVERTVTLIPGHKPEINNRYNSPVSIINGQSLHLHCLSNTDSVRLTWTLPSGIVLNQPQRAGRYAVLPNGTLSIQQASVHDRGSYTCRASNEYGSSLLTVPVIIIAYPPRITNGPVPATYAKRGVAVQLNCVATGTPKAEIAWETPDRTRLVVSSQPRLIGNKYLHPQGSLIIQNPTTRDAGLYRCTARNVVGVDSKGTYLYVY</sequence>
<dbReference type="SMART" id="SM00409">
    <property type="entry name" value="IG"/>
    <property type="match status" value="12"/>
</dbReference>
<gene>
    <name evidence="14" type="ORF">ABG768_000669</name>
</gene>
<dbReference type="PANTHER" id="PTHR45842:SF4">
    <property type="entry name" value="MATRIX-REMODELING-ASSOCIATED PROTEIN 5"/>
    <property type="match status" value="1"/>
</dbReference>
<dbReference type="PANTHER" id="PTHR45842">
    <property type="entry name" value="SYNAPTIC ADHESION-LIKE MOLECULE SALM"/>
    <property type="match status" value="1"/>
</dbReference>
<keyword evidence="2" id="KW-0433">Leucine-rich repeat</keyword>
<dbReference type="Gene3D" id="2.60.40.10">
    <property type="entry name" value="Immunoglobulins"/>
    <property type="match status" value="12"/>
</dbReference>
<evidence type="ECO:0000256" key="8">
    <source>
        <dbReference type="ARBA" id="ARBA00023157"/>
    </source>
</evidence>
<evidence type="ECO:0000256" key="10">
    <source>
        <dbReference type="ARBA" id="ARBA00023319"/>
    </source>
</evidence>
<dbReference type="FunFam" id="3.80.10.10:FF:000103">
    <property type="entry name" value="Immunoglobulin superfamily member 10"/>
    <property type="match status" value="1"/>
</dbReference>
<dbReference type="Pfam" id="PF13855">
    <property type="entry name" value="LRR_8"/>
    <property type="match status" value="1"/>
</dbReference>
<evidence type="ECO:0000256" key="6">
    <source>
        <dbReference type="ARBA" id="ARBA00022989"/>
    </source>
</evidence>
<feature type="compositionally biased region" description="Basic and acidic residues" evidence="11">
    <location>
        <begin position="1176"/>
        <end position="1193"/>
    </location>
</feature>
<dbReference type="InterPro" id="IPR003599">
    <property type="entry name" value="Ig_sub"/>
</dbReference>
<dbReference type="FunFam" id="2.60.40.10:FF:000063">
    <property type="entry name" value="neural cell adhesion molecule L1"/>
    <property type="match status" value="1"/>
</dbReference>
<dbReference type="InterPro" id="IPR032675">
    <property type="entry name" value="LRR_dom_sf"/>
</dbReference>
<dbReference type="SMART" id="SM00369">
    <property type="entry name" value="LRR_TYP"/>
    <property type="match status" value="5"/>
</dbReference>
<dbReference type="CDD" id="cd00096">
    <property type="entry name" value="Ig"/>
    <property type="match status" value="4"/>
</dbReference>
<feature type="domain" description="Ig-like" evidence="13">
    <location>
        <begin position="1963"/>
        <end position="2064"/>
    </location>
</feature>
<dbReference type="InterPro" id="IPR013098">
    <property type="entry name" value="Ig_I-set"/>
</dbReference>
<keyword evidence="4 12" id="KW-0732">Signal</keyword>
<dbReference type="InterPro" id="IPR050467">
    <property type="entry name" value="LRFN"/>
</dbReference>
<evidence type="ECO:0000313" key="14">
    <source>
        <dbReference type="EMBL" id="KAK9981102.1"/>
    </source>
</evidence>
<dbReference type="SUPFAM" id="SSF48726">
    <property type="entry name" value="Immunoglobulin"/>
    <property type="match status" value="12"/>
</dbReference>
<evidence type="ECO:0000256" key="7">
    <source>
        <dbReference type="ARBA" id="ARBA00023136"/>
    </source>
</evidence>
<feature type="region of interest" description="Disordered" evidence="11">
    <location>
        <begin position="1150"/>
        <end position="1231"/>
    </location>
</feature>
<keyword evidence="10" id="KW-0393">Immunoglobulin domain</keyword>
<feature type="chain" id="PRO_5043553696" description="Ig-like domain-containing protein" evidence="12">
    <location>
        <begin position="26"/>
        <end position="2549"/>
    </location>
</feature>
<evidence type="ECO:0000256" key="1">
    <source>
        <dbReference type="ARBA" id="ARBA00004167"/>
    </source>
</evidence>
<keyword evidence="3" id="KW-0812">Transmembrane</keyword>
<accession>A0AAW2B5J0</accession>
<dbReference type="PROSITE" id="PS50835">
    <property type="entry name" value="IG_LIKE"/>
    <property type="match status" value="12"/>
</dbReference>
<feature type="domain" description="Ig-like" evidence="13">
    <location>
        <begin position="1664"/>
        <end position="1759"/>
    </location>
</feature>
<feature type="compositionally biased region" description="Polar residues" evidence="11">
    <location>
        <begin position="1286"/>
        <end position="1295"/>
    </location>
</feature>
<feature type="region of interest" description="Disordered" evidence="11">
    <location>
        <begin position="1029"/>
        <end position="1084"/>
    </location>
</feature>
<dbReference type="InterPro" id="IPR001611">
    <property type="entry name" value="Leu-rich_rpt"/>
</dbReference>
<dbReference type="Proteomes" id="UP001479290">
    <property type="component" value="Unassembled WGS sequence"/>
</dbReference>
<evidence type="ECO:0000256" key="11">
    <source>
        <dbReference type="SAM" id="MobiDB-lite"/>
    </source>
</evidence>
<dbReference type="SMART" id="SM00408">
    <property type="entry name" value="IGc2"/>
    <property type="match status" value="12"/>
</dbReference>
<dbReference type="Gene3D" id="3.80.10.10">
    <property type="entry name" value="Ribonuclease Inhibitor"/>
    <property type="match status" value="2"/>
</dbReference>
<feature type="compositionally biased region" description="Polar residues" evidence="11">
    <location>
        <begin position="1254"/>
        <end position="1270"/>
    </location>
</feature>
<name>A0AAW2B5J0_CULAL</name>
<dbReference type="InterPro" id="IPR003598">
    <property type="entry name" value="Ig_sub2"/>
</dbReference>
<dbReference type="Pfam" id="PF07679">
    <property type="entry name" value="I-set"/>
    <property type="match status" value="7"/>
</dbReference>
<feature type="compositionally biased region" description="Basic and acidic residues" evidence="11">
    <location>
        <begin position="1210"/>
        <end position="1222"/>
    </location>
</feature>
<dbReference type="SUPFAM" id="SSF52058">
    <property type="entry name" value="L domain-like"/>
    <property type="match status" value="1"/>
</dbReference>
<feature type="region of interest" description="Disordered" evidence="11">
    <location>
        <begin position="1335"/>
        <end position="1356"/>
    </location>
</feature>
<keyword evidence="5" id="KW-0677">Repeat</keyword>
<dbReference type="InterPro" id="IPR013783">
    <property type="entry name" value="Ig-like_fold"/>
</dbReference>
<feature type="domain" description="Ig-like" evidence="13">
    <location>
        <begin position="2454"/>
        <end position="2535"/>
    </location>
</feature>
<proteinExistence type="predicted"/>
<feature type="domain" description="Ig-like" evidence="13">
    <location>
        <begin position="1764"/>
        <end position="1857"/>
    </location>
</feature>
<evidence type="ECO:0000259" key="13">
    <source>
        <dbReference type="PROSITE" id="PS50835"/>
    </source>
</evidence>
<reference evidence="14 15" key="1">
    <citation type="submission" date="2024-05" db="EMBL/GenBank/DDBJ databases">
        <title>A high-quality chromosomal-level genome assembly of Topmouth culter (Culter alburnus).</title>
        <authorList>
            <person name="Zhao H."/>
        </authorList>
    </citation>
    <scope>NUCLEOTIDE SEQUENCE [LARGE SCALE GENOMIC DNA]</scope>
    <source>
        <strain evidence="14">CATC2023</strain>
        <tissue evidence="14">Muscle</tissue>
    </source>
</reference>
<feature type="region of interest" description="Disordered" evidence="11">
    <location>
        <begin position="1510"/>
        <end position="1569"/>
    </location>
</feature>
<feature type="compositionally biased region" description="Polar residues" evidence="11">
    <location>
        <begin position="1194"/>
        <end position="1209"/>
    </location>
</feature>
<dbReference type="GO" id="GO:0016020">
    <property type="term" value="C:membrane"/>
    <property type="evidence" value="ECO:0007669"/>
    <property type="project" value="UniProtKB-SubCell"/>
</dbReference>
<feature type="region of interest" description="Disordered" evidence="11">
    <location>
        <begin position="719"/>
        <end position="743"/>
    </location>
</feature>
<keyword evidence="9" id="KW-0325">Glycoprotein</keyword>
<feature type="compositionally biased region" description="Polar residues" evidence="11">
    <location>
        <begin position="1516"/>
        <end position="1531"/>
    </location>
</feature>
<evidence type="ECO:0000256" key="12">
    <source>
        <dbReference type="SAM" id="SignalP"/>
    </source>
</evidence>
<dbReference type="EMBL" id="JAWDJR010000001">
    <property type="protein sequence ID" value="KAK9981102.1"/>
    <property type="molecule type" value="Genomic_DNA"/>
</dbReference>
<organism evidence="14 15">
    <name type="scientific">Culter alburnus</name>
    <name type="common">Topmouth culter</name>
    <dbReference type="NCBI Taxonomy" id="194366"/>
    <lineage>
        <taxon>Eukaryota</taxon>
        <taxon>Metazoa</taxon>
        <taxon>Chordata</taxon>
        <taxon>Craniata</taxon>
        <taxon>Vertebrata</taxon>
        <taxon>Euteleostomi</taxon>
        <taxon>Actinopterygii</taxon>
        <taxon>Neopterygii</taxon>
        <taxon>Teleostei</taxon>
        <taxon>Ostariophysi</taxon>
        <taxon>Cypriniformes</taxon>
        <taxon>Xenocyprididae</taxon>
        <taxon>Xenocypridinae</taxon>
        <taxon>Culter</taxon>
    </lineage>
</organism>
<feature type="compositionally biased region" description="Polar residues" evidence="11">
    <location>
        <begin position="1041"/>
        <end position="1053"/>
    </location>
</feature>
<dbReference type="FunFam" id="2.60.40.10:FF:000621">
    <property type="entry name" value="Immunoglobulin superfamily member 10"/>
    <property type="match status" value="1"/>
</dbReference>
<dbReference type="InterPro" id="IPR000483">
    <property type="entry name" value="Cys-rich_flank_reg_C"/>
</dbReference>
<dbReference type="FunFam" id="2.60.40.10:FF:001377">
    <property type="entry name" value="Matrix remodeling associated 5"/>
    <property type="match status" value="1"/>
</dbReference>